<evidence type="ECO:0000313" key="2">
    <source>
        <dbReference type="Proteomes" id="UP001501285"/>
    </source>
</evidence>
<comment type="caution">
    <text evidence="1">The sequence shown here is derived from an EMBL/GenBank/DDBJ whole genome shotgun (WGS) entry which is preliminary data.</text>
</comment>
<evidence type="ECO:0000313" key="1">
    <source>
        <dbReference type="EMBL" id="GAA2028351.1"/>
    </source>
</evidence>
<sequence length="164" mass="18031">MQPLNSPIELGLRCVVLLTSLFPRRADISRLVLMDHCLLHSADLGGPDSVLPPIPARGGELGIKRTVVEHGLRVMMRAGMVEAHASEAGLEYAASEEAESFLGVLESSHLRHLIASASWVVEEFGDQDESAIRDRVGEVLDRWSEDLEPIEIVNESLLGQEDER</sequence>
<name>A0ABP5FK08_9MICO</name>
<dbReference type="Pfam" id="PF20288">
    <property type="entry name" value="MC2"/>
    <property type="match status" value="1"/>
</dbReference>
<accession>A0ABP5FK08</accession>
<dbReference type="Proteomes" id="UP001501285">
    <property type="component" value="Unassembled WGS sequence"/>
</dbReference>
<reference evidence="2" key="1">
    <citation type="journal article" date="2019" name="Int. J. Syst. Evol. Microbiol.">
        <title>The Global Catalogue of Microorganisms (GCM) 10K type strain sequencing project: providing services to taxonomists for standard genome sequencing and annotation.</title>
        <authorList>
            <consortium name="The Broad Institute Genomics Platform"/>
            <consortium name="The Broad Institute Genome Sequencing Center for Infectious Disease"/>
            <person name="Wu L."/>
            <person name="Ma J."/>
        </authorList>
    </citation>
    <scope>NUCLEOTIDE SEQUENCE [LARGE SCALE GENOMIC DNA]</scope>
    <source>
        <strain evidence="2">JCM 14283</strain>
    </source>
</reference>
<proteinExistence type="predicted"/>
<dbReference type="EMBL" id="BAAANB010000014">
    <property type="protein sequence ID" value="GAA2028351.1"/>
    <property type="molecule type" value="Genomic_DNA"/>
</dbReference>
<gene>
    <name evidence="1" type="ORF">GCM10009740_17380</name>
</gene>
<organism evidence="1 2">
    <name type="scientific">Terrabacter terrae</name>
    <dbReference type="NCBI Taxonomy" id="318434"/>
    <lineage>
        <taxon>Bacteria</taxon>
        <taxon>Bacillati</taxon>
        <taxon>Actinomycetota</taxon>
        <taxon>Actinomycetes</taxon>
        <taxon>Micrococcales</taxon>
        <taxon>Intrasporangiaceae</taxon>
        <taxon>Terrabacter</taxon>
    </lineage>
</organism>
<keyword evidence="2" id="KW-1185">Reference proteome</keyword>
<evidence type="ECO:0008006" key="3">
    <source>
        <dbReference type="Google" id="ProtNLM"/>
    </source>
</evidence>
<protein>
    <recommendedName>
        <fullName evidence="3">Threonine transporter</fullName>
    </recommendedName>
</protein>
<dbReference type="InterPro" id="IPR046904">
    <property type="entry name" value="ABC-3C_MC2"/>
</dbReference>